<dbReference type="GO" id="GO:0022857">
    <property type="term" value="F:transmembrane transporter activity"/>
    <property type="evidence" value="ECO:0007669"/>
    <property type="project" value="InterPro"/>
</dbReference>
<feature type="transmembrane region" description="Helical" evidence="1">
    <location>
        <begin position="61"/>
        <end position="85"/>
    </location>
</feature>
<comment type="caution">
    <text evidence="2">The sequence shown here is derived from an EMBL/GenBank/DDBJ whole genome shotgun (WGS) entry which is preliminary data.</text>
</comment>
<feature type="transmembrane region" description="Helical" evidence="1">
    <location>
        <begin position="178"/>
        <end position="200"/>
    </location>
</feature>
<dbReference type="InterPro" id="IPR030949">
    <property type="entry name" value="ECF_S_folate_fam"/>
</dbReference>
<reference evidence="2" key="2">
    <citation type="journal article" date="2021" name="PeerJ">
        <title>Extensive microbial diversity within the chicken gut microbiome revealed by metagenomics and culture.</title>
        <authorList>
            <person name="Gilroy R."/>
            <person name="Ravi A."/>
            <person name="Getino M."/>
            <person name="Pursley I."/>
            <person name="Horton D.L."/>
            <person name="Alikhan N.F."/>
            <person name="Baker D."/>
            <person name="Gharbi K."/>
            <person name="Hall N."/>
            <person name="Watson M."/>
            <person name="Adriaenssens E.M."/>
            <person name="Foster-Nyarko E."/>
            <person name="Jarju S."/>
            <person name="Secka A."/>
            <person name="Antonio M."/>
            <person name="Oren A."/>
            <person name="Chaudhuri R.R."/>
            <person name="La Ragione R."/>
            <person name="Hildebrand F."/>
            <person name="Pallen M.J."/>
        </authorList>
    </citation>
    <scope>NUCLEOTIDE SEQUENCE</scope>
    <source>
        <strain evidence="2">CHK184-25365</strain>
    </source>
</reference>
<gene>
    <name evidence="2" type="ORF">IAB36_02220</name>
</gene>
<dbReference type="Proteomes" id="UP000886749">
    <property type="component" value="Unassembled WGS sequence"/>
</dbReference>
<proteinExistence type="predicted"/>
<dbReference type="NCBIfam" id="TIGR04518">
    <property type="entry name" value="ECF_S_folT_fam"/>
    <property type="match status" value="1"/>
</dbReference>
<accession>A0A9D1AI44</accession>
<keyword evidence="1" id="KW-0472">Membrane</keyword>
<organism evidence="2 3">
    <name type="scientific">Candidatus Egerieicola pullicola</name>
    <dbReference type="NCBI Taxonomy" id="2840775"/>
    <lineage>
        <taxon>Bacteria</taxon>
        <taxon>Bacillati</taxon>
        <taxon>Bacillota</taxon>
        <taxon>Clostridia</taxon>
        <taxon>Eubacteriales</taxon>
        <taxon>Oscillospiraceae</taxon>
        <taxon>Oscillospiraceae incertae sedis</taxon>
        <taxon>Candidatus Egerieicola</taxon>
    </lineage>
</organism>
<keyword evidence="1" id="KW-1133">Transmembrane helix</keyword>
<feature type="transmembrane region" description="Helical" evidence="1">
    <location>
        <begin position="32"/>
        <end position="49"/>
    </location>
</feature>
<dbReference type="Pfam" id="PF12822">
    <property type="entry name" value="ECF_trnsprt"/>
    <property type="match status" value="1"/>
</dbReference>
<dbReference type="Gene3D" id="1.10.1760.20">
    <property type="match status" value="1"/>
</dbReference>
<feature type="transmembrane region" description="Helical" evidence="1">
    <location>
        <begin position="138"/>
        <end position="158"/>
    </location>
</feature>
<evidence type="ECO:0000256" key="1">
    <source>
        <dbReference type="SAM" id="Phobius"/>
    </source>
</evidence>
<protein>
    <submittedName>
        <fullName evidence="2">Folate family ECF transporter S component</fullName>
    </submittedName>
</protein>
<keyword evidence="1" id="KW-0812">Transmembrane</keyword>
<sequence>MPKISSAPSNPARSGPFSMFSRSARELKRPKSLVMLSMLLACHVVLGFFQLQLTDFIRISFAALPIGVAGMLYGPTAALLLGALGDPIKYLVSPTGPFFPGFTLSAAVTGLLFGLLFYGMHRDFDPCRKKRGIAILRIAVAQLLNTLIVDLLLHSLWLTCLYGTPMEALLPMRALKCALLFPVEGILLYLLLAAVARFVLSRPSVLR</sequence>
<feature type="transmembrane region" description="Helical" evidence="1">
    <location>
        <begin position="97"/>
        <end position="118"/>
    </location>
</feature>
<dbReference type="InterPro" id="IPR024529">
    <property type="entry name" value="ECF_trnsprt_substrate-spec"/>
</dbReference>
<dbReference type="EMBL" id="DVGY01000054">
    <property type="protein sequence ID" value="HIR40625.1"/>
    <property type="molecule type" value="Genomic_DNA"/>
</dbReference>
<evidence type="ECO:0000313" key="2">
    <source>
        <dbReference type="EMBL" id="HIR40625.1"/>
    </source>
</evidence>
<dbReference type="AlphaFoldDB" id="A0A9D1AI44"/>
<reference evidence="2" key="1">
    <citation type="submission" date="2020-10" db="EMBL/GenBank/DDBJ databases">
        <authorList>
            <person name="Gilroy R."/>
        </authorList>
    </citation>
    <scope>NUCLEOTIDE SEQUENCE</scope>
    <source>
        <strain evidence="2">CHK184-25365</strain>
    </source>
</reference>
<name>A0A9D1AI44_9FIRM</name>
<evidence type="ECO:0000313" key="3">
    <source>
        <dbReference type="Proteomes" id="UP000886749"/>
    </source>
</evidence>